<dbReference type="PANTHER" id="PTHR11439">
    <property type="entry name" value="GAG-POL-RELATED RETROTRANSPOSON"/>
    <property type="match status" value="1"/>
</dbReference>
<dbReference type="CDD" id="cd09272">
    <property type="entry name" value="RNase_HI_RT_Ty1"/>
    <property type="match status" value="1"/>
</dbReference>
<keyword evidence="2" id="KW-1185">Reference proteome</keyword>
<sequence length="215" mass="24665">MTGMVALMETNDRCDKLLALPNNKTWTVVPLPQKKRAIGCRWVYKVKYNSENKPAKTLIDPRIQLDDEQGEPPDDPSPHRQLIGQLLYLTLSRSDITYVVHNLSQFMLKPRTPHLQEVHHLIRYLKGSPGQGLLYSTSSSLHLCGFSYFDWASCPTTRRSTIGFCVFFGDCLVSWRTKKQRKISKNSTEAEYHALAASSSELTWLQYLLTDFQIQ</sequence>
<accession>A0A803Q998</accession>
<dbReference type="EMBL" id="UZAU01000714">
    <property type="status" value="NOT_ANNOTATED_CDS"/>
    <property type="molecule type" value="Genomic_DNA"/>
</dbReference>
<proteinExistence type="predicted"/>
<dbReference type="EnsemblPlants" id="evm.model.08.1622">
    <property type="protein sequence ID" value="cds.evm.model.08.1622"/>
    <property type="gene ID" value="evm.TU.08.1622"/>
</dbReference>
<name>A0A803Q998_CANSA</name>
<evidence type="ECO:0000313" key="1">
    <source>
        <dbReference type="EnsemblPlants" id="cds.evm.model.08.1622"/>
    </source>
</evidence>
<reference evidence="1" key="1">
    <citation type="submission" date="2018-11" db="EMBL/GenBank/DDBJ databases">
        <authorList>
            <person name="Grassa J C."/>
        </authorList>
    </citation>
    <scope>NUCLEOTIDE SEQUENCE [LARGE SCALE GENOMIC DNA]</scope>
</reference>
<dbReference type="PANTHER" id="PTHR11439:SF470">
    <property type="entry name" value="CYSTEINE-RICH RLK (RECEPTOR-LIKE PROTEIN KINASE) 8"/>
    <property type="match status" value="1"/>
</dbReference>
<dbReference type="Proteomes" id="UP000596661">
    <property type="component" value="Chromosome 8"/>
</dbReference>
<organism evidence="1 2">
    <name type="scientific">Cannabis sativa</name>
    <name type="common">Hemp</name>
    <name type="synonym">Marijuana</name>
    <dbReference type="NCBI Taxonomy" id="3483"/>
    <lineage>
        <taxon>Eukaryota</taxon>
        <taxon>Viridiplantae</taxon>
        <taxon>Streptophyta</taxon>
        <taxon>Embryophyta</taxon>
        <taxon>Tracheophyta</taxon>
        <taxon>Spermatophyta</taxon>
        <taxon>Magnoliopsida</taxon>
        <taxon>eudicotyledons</taxon>
        <taxon>Gunneridae</taxon>
        <taxon>Pentapetalae</taxon>
        <taxon>rosids</taxon>
        <taxon>fabids</taxon>
        <taxon>Rosales</taxon>
        <taxon>Cannabaceae</taxon>
        <taxon>Cannabis</taxon>
    </lineage>
</organism>
<evidence type="ECO:0000313" key="2">
    <source>
        <dbReference type="Proteomes" id="UP000596661"/>
    </source>
</evidence>
<protein>
    <recommendedName>
        <fullName evidence="3">Mitochondrial protein</fullName>
    </recommendedName>
</protein>
<reference evidence="1" key="2">
    <citation type="submission" date="2021-03" db="UniProtKB">
        <authorList>
            <consortium name="EnsemblPlants"/>
        </authorList>
    </citation>
    <scope>IDENTIFICATION</scope>
</reference>
<dbReference type="Gramene" id="evm.model.08.1622">
    <property type="protein sequence ID" value="cds.evm.model.08.1622"/>
    <property type="gene ID" value="evm.TU.08.1622"/>
</dbReference>
<dbReference type="AlphaFoldDB" id="A0A803Q998"/>
<evidence type="ECO:0008006" key="3">
    <source>
        <dbReference type="Google" id="ProtNLM"/>
    </source>
</evidence>